<protein>
    <submittedName>
        <fullName evidence="1">Uncharacterized protein</fullName>
    </submittedName>
</protein>
<organism evidence="1 2">
    <name type="scientific">Mus spicilegus</name>
    <name type="common">Mound-building mouse</name>
    <dbReference type="NCBI Taxonomy" id="10103"/>
    <lineage>
        <taxon>Eukaryota</taxon>
        <taxon>Metazoa</taxon>
        <taxon>Chordata</taxon>
        <taxon>Craniata</taxon>
        <taxon>Vertebrata</taxon>
        <taxon>Euteleostomi</taxon>
        <taxon>Mammalia</taxon>
        <taxon>Eutheria</taxon>
        <taxon>Euarchontoglires</taxon>
        <taxon>Glires</taxon>
        <taxon>Rodentia</taxon>
        <taxon>Myomorpha</taxon>
        <taxon>Muroidea</taxon>
        <taxon>Muridae</taxon>
        <taxon>Murinae</taxon>
        <taxon>Mus</taxon>
        <taxon>Mus</taxon>
    </lineage>
</organism>
<dbReference type="AlphaFoldDB" id="A0A8C6N418"/>
<keyword evidence="2" id="KW-1185">Reference proteome</keyword>
<evidence type="ECO:0000313" key="1">
    <source>
        <dbReference type="Ensembl" id="ENSMSIP00000033821.1"/>
    </source>
</evidence>
<reference evidence="1" key="2">
    <citation type="submission" date="2025-09" db="UniProtKB">
        <authorList>
            <consortium name="Ensembl"/>
        </authorList>
    </citation>
    <scope>IDENTIFICATION</scope>
</reference>
<reference evidence="1" key="1">
    <citation type="submission" date="2025-08" db="UniProtKB">
        <authorList>
            <consortium name="Ensembl"/>
        </authorList>
    </citation>
    <scope>IDENTIFICATION</scope>
</reference>
<evidence type="ECO:0000313" key="2">
    <source>
        <dbReference type="Proteomes" id="UP000694415"/>
    </source>
</evidence>
<name>A0A8C6N418_MUSSI</name>
<sequence>MHIFLNFSKYNTKLSSYFISLKKTFCIIFFGVYGICSVSHDQLDTFCVCAHRTGDCTWGRLYASLLLDYPPFLCEPFLLLVFTKIDFVSSFRNFPQDPTVLSQVLKERRNPVSRWCSNLLPQNSGTW</sequence>
<dbReference type="Ensembl" id="ENSMSIT00000042604.1">
    <property type="protein sequence ID" value="ENSMSIP00000033821.1"/>
    <property type="gene ID" value="ENSMSIG00000028243.1"/>
</dbReference>
<accession>A0A8C6N418</accession>
<dbReference type="Proteomes" id="UP000694415">
    <property type="component" value="Unplaced"/>
</dbReference>
<proteinExistence type="predicted"/>